<reference evidence="2" key="1">
    <citation type="submission" date="2020-01" db="EMBL/GenBank/DDBJ databases">
        <authorList>
            <consortium name="DOE Joint Genome Institute"/>
            <person name="Haridas S."/>
            <person name="Albert R."/>
            <person name="Binder M."/>
            <person name="Bloem J."/>
            <person name="Labutti K."/>
            <person name="Salamov A."/>
            <person name="Andreopoulos B."/>
            <person name="Baker S.E."/>
            <person name="Barry K."/>
            <person name="Bills G."/>
            <person name="Bluhm B.H."/>
            <person name="Cannon C."/>
            <person name="Castanera R."/>
            <person name="Culley D.E."/>
            <person name="Daum C."/>
            <person name="Ezra D."/>
            <person name="Gonzalez J.B."/>
            <person name="Henrissat B."/>
            <person name="Kuo A."/>
            <person name="Liang C."/>
            <person name="Lipzen A."/>
            <person name="Lutzoni F."/>
            <person name="Magnuson J."/>
            <person name="Mondo S."/>
            <person name="Nolan M."/>
            <person name="Ohm R."/>
            <person name="Pangilinan J."/>
            <person name="Park H.-J."/>
            <person name="Ramirez L."/>
            <person name="Alfaro M."/>
            <person name="Sun H."/>
            <person name="Tritt A."/>
            <person name="Yoshinaga Y."/>
            <person name="Zwiers L.-H."/>
            <person name="Turgeon B.G."/>
            <person name="Goodwin S.B."/>
            <person name="Spatafora J.W."/>
            <person name="Crous P.W."/>
            <person name="Grigoriev I.V."/>
        </authorList>
    </citation>
    <scope>NUCLEOTIDE SEQUENCE</scope>
    <source>
        <strain evidence="2">IPT5</strain>
    </source>
</reference>
<evidence type="ECO:0000313" key="2">
    <source>
        <dbReference type="EMBL" id="KAF2853857.1"/>
    </source>
</evidence>
<dbReference type="OrthoDB" id="5151921at2759"/>
<dbReference type="Proteomes" id="UP000799423">
    <property type="component" value="Unassembled WGS sequence"/>
</dbReference>
<proteinExistence type="predicted"/>
<keyword evidence="3" id="KW-1185">Reference proteome</keyword>
<organism evidence="2 3">
    <name type="scientific">Plenodomus tracheiphilus IPT5</name>
    <dbReference type="NCBI Taxonomy" id="1408161"/>
    <lineage>
        <taxon>Eukaryota</taxon>
        <taxon>Fungi</taxon>
        <taxon>Dikarya</taxon>
        <taxon>Ascomycota</taxon>
        <taxon>Pezizomycotina</taxon>
        <taxon>Dothideomycetes</taxon>
        <taxon>Pleosporomycetidae</taxon>
        <taxon>Pleosporales</taxon>
        <taxon>Pleosporineae</taxon>
        <taxon>Leptosphaeriaceae</taxon>
        <taxon>Plenodomus</taxon>
    </lineage>
</organism>
<accession>A0A6A7BGM6</accession>
<feature type="compositionally biased region" description="Polar residues" evidence="1">
    <location>
        <begin position="108"/>
        <end position="123"/>
    </location>
</feature>
<name>A0A6A7BGM6_9PLEO</name>
<feature type="region of interest" description="Disordered" evidence="1">
    <location>
        <begin position="188"/>
        <end position="244"/>
    </location>
</feature>
<evidence type="ECO:0000313" key="3">
    <source>
        <dbReference type="Proteomes" id="UP000799423"/>
    </source>
</evidence>
<feature type="region of interest" description="Disordered" evidence="1">
    <location>
        <begin position="108"/>
        <end position="130"/>
    </location>
</feature>
<evidence type="ECO:0000256" key="1">
    <source>
        <dbReference type="SAM" id="MobiDB-lite"/>
    </source>
</evidence>
<feature type="compositionally biased region" description="Polar residues" evidence="1">
    <location>
        <begin position="156"/>
        <end position="171"/>
    </location>
</feature>
<sequence length="311" mass="34020">MGGRSKAATKPKISMISGPMDVKHVGGVSIMGHTGLDIDHYFTQTSLEPDEVPSHTFVATGKTEIKRSGTIGHAIRRPSMSLKDSATHTRSKSISHHPEAQQLRNHYSQSQAIARSDSVTSSQPLRIRPSISRLRRRVGLDKDVSATAISVPSAEASGNNRQAQTDHSPLNVQTSRAYDTVASSIHSTASDHVPMSTGATSYRQTPPAQWPLPSTQQHSLLVQHKPRRTNTTASRPPARPHRADSGTAIAMTDDLNKPRPIPFKEIMAVDSFAERMKLYEKTRTYWAYADHGLVDWTGRAAAPKPAAYHDS</sequence>
<feature type="compositionally biased region" description="Polar residues" evidence="1">
    <location>
        <begin position="197"/>
        <end position="220"/>
    </location>
</feature>
<dbReference type="EMBL" id="MU006294">
    <property type="protein sequence ID" value="KAF2853857.1"/>
    <property type="molecule type" value="Genomic_DNA"/>
</dbReference>
<protein>
    <submittedName>
        <fullName evidence="2">Uncharacterized protein</fullName>
    </submittedName>
</protein>
<gene>
    <name evidence="2" type="ORF">T440DRAFT_292047</name>
</gene>
<dbReference type="AlphaFoldDB" id="A0A6A7BGM6"/>
<feature type="region of interest" description="Disordered" evidence="1">
    <location>
        <begin position="151"/>
        <end position="171"/>
    </location>
</feature>